<dbReference type="OrthoDB" id="4016214at2759"/>
<name>A0A642ULN7_DIURU</name>
<dbReference type="Proteomes" id="UP000449547">
    <property type="component" value="Unassembled WGS sequence"/>
</dbReference>
<dbReference type="AlphaFoldDB" id="A0A642ULN7"/>
<evidence type="ECO:0000259" key="1">
    <source>
        <dbReference type="Pfam" id="PF16787"/>
    </source>
</evidence>
<proteinExistence type="predicted"/>
<dbReference type="Gene3D" id="1.10.443.20">
    <property type="entry name" value="Centromere DNA-binding protein complex CBF3 subunit, domain 2"/>
    <property type="match status" value="2"/>
</dbReference>
<accession>A0A642ULN7</accession>
<evidence type="ECO:0000313" key="3">
    <source>
        <dbReference type="Proteomes" id="UP000449547"/>
    </source>
</evidence>
<reference evidence="2 3" key="1">
    <citation type="submission" date="2019-07" db="EMBL/GenBank/DDBJ databases">
        <title>Genome assembly of two rare yeast pathogens: Diutina rugosa and Trichomonascus ciferrii.</title>
        <authorList>
            <person name="Mixao V."/>
            <person name="Saus E."/>
            <person name="Hansen A."/>
            <person name="Lass-Flor C."/>
            <person name="Gabaldon T."/>
        </authorList>
    </citation>
    <scope>NUCLEOTIDE SEQUENCE [LARGE SCALE GENOMIC DNA]</scope>
    <source>
        <strain evidence="2 3">CBS 613</strain>
    </source>
</reference>
<dbReference type="Pfam" id="PF16787">
    <property type="entry name" value="NDC10_II"/>
    <property type="match status" value="2"/>
</dbReference>
<comment type="caution">
    <text evidence="2">The sequence shown here is derived from an EMBL/GenBank/DDBJ whole genome shotgun (WGS) entry which is preliminary data.</text>
</comment>
<dbReference type="VEuPathDB" id="FungiDB:DIURU_004479"/>
<keyword evidence="3" id="KW-1185">Reference proteome</keyword>
<dbReference type="GeneID" id="54783130"/>
<feature type="domain" description="Ndc10" evidence="1">
    <location>
        <begin position="175"/>
        <end position="265"/>
    </location>
</feature>
<dbReference type="InterPro" id="IPR031872">
    <property type="entry name" value="NDC10_II"/>
</dbReference>
<dbReference type="OMA" id="MWDDFKG"/>
<gene>
    <name evidence="2" type="ORF">DIURU_004479</name>
</gene>
<organism evidence="2 3">
    <name type="scientific">Diutina rugosa</name>
    <name type="common">Yeast</name>
    <name type="synonym">Candida rugosa</name>
    <dbReference type="NCBI Taxonomy" id="5481"/>
    <lineage>
        <taxon>Eukaryota</taxon>
        <taxon>Fungi</taxon>
        <taxon>Dikarya</taxon>
        <taxon>Ascomycota</taxon>
        <taxon>Saccharomycotina</taxon>
        <taxon>Pichiomycetes</taxon>
        <taxon>Debaryomycetaceae</taxon>
        <taxon>Diutina</taxon>
    </lineage>
</organism>
<sequence length="550" mass="62621">MDDYFRVVVTLLGPLPPESYLDARKGLRTLADFSLTQSFGLKAFQKRSVTFGHLSMHPTPVGSVLSVETGGVSVATKYTGALRHRYVEGCPHFALAAYLFSRFHIADDYGAIELKNIELNRYNIADIMLLWGNNKFQSISYSQQHNSATSALYTAGVKGMPPSSDNKPTASAVEHLDLAHLVEHAGFSSVADYHIVRDEVPPPPEVVSQIFTFVDTENNIGTVRAQFHHLCRQLRVSLVQDMALIRNRYPHSPLSRHPLFQSKQFDDYCDKVWALDPPQYRLATFSSPIPMPSDVHSLQEQLRQAHDQLVHMSHDFDSFVLRQRQQYAHQVHYLQQLRNVCHGCYLLTYNFYSHNQLILIQQNLSNASHLIETNLHISQEIMENQGVLGMMADSIKATAASLALPEDPVSSPSYPSDDDTHAWRKEVIKTLSPVVSPQSALRSAVLNRRLSRQATTLYEMWNDFKDVERGLAAHNITVTEWLKVHGSSERQFRHTRHKIIKFIEEEAMRRQTSVDVIKDMLHRKMISGDRPMSLDQLQRMLTSGRRIDLN</sequence>
<dbReference type="InterPro" id="IPR038279">
    <property type="entry name" value="Ndc10_dom2_sf"/>
</dbReference>
<evidence type="ECO:0000313" key="2">
    <source>
        <dbReference type="EMBL" id="KAA8899098.1"/>
    </source>
</evidence>
<dbReference type="EMBL" id="SWFT01000130">
    <property type="protein sequence ID" value="KAA8899098.1"/>
    <property type="molecule type" value="Genomic_DNA"/>
</dbReference>
<protein>
    <recommendedName>
        <fullName evidence="1">Ndc10 domain-containing protein</fullName>
    </recommendedName>
</protein>
<dbReference type="RefSeq" id="XP_034010775.1">
    <property type="nucleotide sequence ID" value="XM_034157356.1"/>
</dbReference>
<feature type="domain" description="Ndc10" evidence="1">
    <location>
        <begin position="24"/>
        <end position="154"/>
    </location>
</feature>
<dbReference type="GO" id="GO:0003677">
    <property type="term" value="F:DNA binding"/>
    <property type="evidence" value="ECO:0007669"/>
    <property type="project" value="InterPro"/>
</dbReference>